<dbReference type="PANTHER" id="PTHR47751:SF1">
    <property type="entry name" value="SUPERFAMILY HYDROLASE, PUTATIVE (AFU_ORTHOLOGUE AFUA_2G16580)-RELATED"/>
    <property type="match status" value="1"/>
</dbReference>
<dbReference type="InterPro" id="IPR002925">
    <property type="entry name" value="Dienelactn_hydro"/>
</dbReference>
<keyword evidence="2" id="KW-0378">Hydrolase</keyword>
<proteinExistence type="predicted"/>
<dbReference type="GO" id="GO:0016787">
    <property type="term" value="F:hydrolase activity"/>
    <property type="evidence" value="ECO:0007669"/>
    <property type="project" value="UniProtKB-KW"/>
</dbReference>
<dbReference type="Gene3D" id="3.40.50.1820">
    <property type="entry name" value="alpha/beta hydrolase"/>
    <property type="match status" value="1"/>
</dbReference>
<dbReference type="Proteomes" id="UP000273143">
    <property type="component" value="Chromosome"/>
</dbReference>
<dbReference type="InterPro" id="IPR029058">
    <property type="entry name" value="AB_hydrolase_fold"/>
</dbReference>
<reference evidence="3" key="1">
    <citation type="submission" date="2018-06" db="EMBL/GenBank/DDBJ databases">
        <title>Complete genome of Pseudomonas insecticola strain QZS01.</title>
        <authorList>
            <person name="Wang J."/>
            <person name="Su Q."/>
        </authorList>
    </citation>
    <scope>NUCLEOTIDE SEQUENCE [LARGE SCALE GENOMIC DNA]</scope>
    <source>
        <strain evidence="3">QZS01</strain>
    </source>
</reference>
<evidence type="ECO:0000259" key="1">
    <source>
        <dbReference type="Pfam" id="PF01738"/>
    </source>
</evidence>
<dbReference type="EMBL" id="CP029822">
    <property type="protein sequence ID" value="AZS52159.1"/>
    <property type="molecule type" value="Genomic_DNA"/>
</dbReference>
<evidence type="ECO:0000313" key="2">
    <source>
        <dbReference type="EMBL" id="AZS52159.1"/>
    </source>
</evidence>
<dbReference type="AlphaFoldDB" id="A0A3Q9JLB1"/>
<feature type="domain" description="Dienelactone hydrolase" evidence="1">
    <location>
        <begin position="78"/>
        <end position="200"/>
    </location>
</feature>
<sequence length="366" mass="40066">MDISINRSIKVKSTGSKNILSTLILSATLIFTGDIMAADYSKNPFTLAYDSAITKNEAGKVNIHTVHYKTNGIDIAANIYTPANYDPTKQYPAIVVAHPNGGVKEQVAGLYAQRLAEQGYITIAADAAYQGGSGGEPRNIDKPFNRINDIHGMIDFIETFPGVDKKRIGALGICGGGGYTLAAAQSDKRIKVVATVSMFNSGLVRRNGLQNSQIDTIQQRLQQASDARTLDFKGNVQYSANTDLKGITDEELAKMPAGLYREGFEYYGKTHYHPNSTPKYTTSSLLDLITFDATDHIDLIQQPLLMIAGSKADTLYMSEQAFAKATGTKNKQLVKINGASHIETYWKQPYVNQIAEDLIAFYNKEL</sequence>
<dbReference type="Pfam" id="PF01738">
    <property type="entry name" value="DLH"/>
    <property type="match status" value="1"/>
</dbReference>
<accession>A0A3Q9JLB1</accession>
<protein>
    <submittedName>
        <fullName evidence="2">Alpha/beta hydrolase</fullName>
    </submittedName>
</protein>
<gene>
    <name evidence="2" type="ORF">DM558_03505</name>
</gene>
<name>A0A3Q9JLB1_9GAMM</name>
<evidence type="ECO:0000313" key="3">
    <source>
        <dbReference type="Proteomes" id="UP000273143"/>
    </source>
</evidence>
<dbReference type="KEGG" id="emo:DM558_03505"/>
<dbReference type="Gene3D" id="1.10.10.800">
    <property type="match status" value="1"/>
</dbReference>
<dbReference type="PANTHER" id="PTHR47751">
    <property type="entry name" value="SUPERFAMILY HYDROLASE, PUTATIVE (AFU_ORTHOLOGUE AFUA_2G16580)-RELATED"/>
    <property type="match status" value="1"/>
</dbReference>
<keyword evidence="3" id="KW-1185">Reference proteome</keyword>
<dbReference type="SUPFAM" id="SSF53474">
    <property type="entry name" value="alpha/beta-Hydrolases"/>
    <property type="match status" value="1"/>
</dbReference>
<dbReference type="InterPro" id="IPR051411">
    <property type="entry name" value="Polyketide_trans_af380"/>
</dbReference>
<organism evidence="2 3">
    <name type="scientific">Entomomonas moraniae</name>
    <dbReference type="NCBI Taxonomy" id="2213226"/>
    <lineage>
        <taxon>Bacteria</taxon>
        <taxon>Pseudomonadati</taxon>
        <taxon>Pseudomonadota</taxon>
        <taxon>Gammaproteobacteria</taxon>
        <taxon>Pseudomonadales</taxon>
        <taxon>Pseudomonadaceae</taxon>
        <taxon>Entomomonas</taxon>
    </lineage>
</organism>